<dbReference type="SMART" id="SM00829">
    <property type="entry name" value="PKS_ER"/>
    <property type="match status" value="1"/>
</dbReference>
<gene>
    <name evidence="11" type="ORF">ATNIH1004_011560</name>
</gene>
<keyword evidence="7" id="KW-0012">Acyltransferase</keyword>
<dbReference type="InterPro" id="IPR013154">
    <property type="entry name" value="ADH-like_N"/>
</dbReference>
<dbReference type="InterPro" id="IPR013149">
    <property type="entry name" value="ADH-like_C"/>
</dbReference>
<protein>
    <submittedName>
        <fullName evidence="11">Uncharacterized protein</fullName>
    </submittedName>
</protein>
<dbReference type="InterPro" id="IPR057326">
    <property type="entry name" value="KR_dom"/>
</dbReference>
<dbReference type="InterPro" id="IPR001227">
    <property type="entry name" value="Ac_transferase_dom_sf"/>
</dbReference>
<evidence type="ECO:0000256" key="8">
    <source>
        <dbReference type="PROSITE-ProRule" id="PRU01363"/>
    </source>
</evidence>
<dbReference type="OrthoDB" id="329835at2759"/>
<feature type="region of interest" description="C-terminal hotdog fold" evidence="8">
    <location>
        <begin position="423"/>
        <end position="588"/>
    </location>
</feature>
<dbReference type="Gene3D" id="3.40.366.10">
    <property type="entry name" value="Malonyl-Coenzyme A Acyl Carrier Protein, domain 2"/>
    <property type="match status" value="1"/>
</dbReference>
<dbReference type="Gene3D" id="3.40.50.150">
    <property type="entry name" value="Vaccinia Virus protein VP39"/>
    <property type="match status" value="1"/>
</dbReference>
<dbReference type="InterPro" id="IPR009081">
    <property type="entry name" value="PP-bd_ACP"/>
</dbReference>
<dbReference type="InterPro" id="IPR011032">
    <property type="entry name" value="GroES-like_sf"/>
</dbReference>
<keyword evidence="6" id="KW-0511">Multifunctional enzyme</keyword>
<organism evidence="11 12">
    <name type="scientific">Aspergillus tanneri</name>
    <dbReference type="NCBI Taxonomy" id="1220188"/>
    <lineage>
        <taxon>Eukaryota</taxon>
        <taxon>Fungi</taxon>
        <taxon>Dikarya</taxon>
        <taxon>Ascomycota</taxon>
        <taxon>Pezizomycotina</taxon>
        <taxon>Eurotiomycetes</taxon>
        <taxon>Eurotiomycetidae</taxon>
        <taxon>Eurotiales</taxon>
        <taxon>Aspergillaceae</taxon>
        <taxon>Aspergillus</taxon>
        <taxon>Aspergillus subgen. Circumdati</taxon>
    </lineage>
</organism>
<dbReference type="Pfam" id="PF08240">
    <property type="entry name" value="ADH_N"/>
    <property type="match status" value="1"/>
</dbReference>
<dbReference type="Gene3D" id="3.90.180.10">
    <property type="entry name" value="Medium-chain alcohol dehydrogenases, catalytic domain"/>
    <property type="match status" value="1"/>
</dbReference>
<dbReference type="SMART" id="SM00822">
    <property type="entry name" value="PKS_KR"/>
    <property type="match status" value="1"/>
</dbReference>
<keyword evidence="5" id="KW-0521">NADP</keyword>
<dbReference type="GO" id="GO:0016705">
    <property type="term" value="F:oxidoreductase activity, acting on paired donors, with incorporation or reduction of molecular oxygen"/>
    <property type="evidence" value="ECO:0007669"/>
    <property type="project" value="InterPro"/>
</dbReference>
<dbReference type="Pfam" id="PF08659">
    <property type="entry name" value="KR"/>
    <property type="match status" value="1"/>
</dbReference>
<evidence type="ECO:0000256" key="7">
    <source>
        <dbReference type="ARBA" id="ARBA00023315"/>
    </source>
</evidence>
<dbReference type="VEuPathDB" id="FungiDB:EYZ11_010107"/>
<feature type="domain" description="PKS/mFAS DH" evidence="10">
    <location>
        <begin position="285"/>
        <end position="588"/>
    </location>
</feature>
<dbReference type="InterPro" id="IPR013968">
    <property type="entry name" value="PKS_KR"/>
</dbReference>
<dbReference type="Gene3D" id="3.10.129.110">
    <property type="entry name" value="Polyketide synthase dehydratase"/>
    <property type="match status" value="1"/>
</dbReference>
<dbReference type="InterPro" id="IPR036736">
    <property type="entry name" value="ACP-like_sf"/>
</dbReference>
<dbReference type="SMART" id="SM00823">
    <property type="entry name" value="PKS_PP"/>
    <property type="match status" value="1"/>
</dbReference>
<evidence type="ECO:0000256" key="3">
    <source>
        <dbReference type="ARBA" id="ARBA00022603"/>
    </source>
</evidence>
<dbReference type="Pfam" id="PF00107">
    <property type="entry name" value="ADH_zinc_N"/>
    <property type="match status" value="1"/>
</dbReference>
<proteinExistence type="predicted"/>
<dbReference type="CDD" id="cd02440">
    <property type="entry name" value="AdoMet_MTases"/>
    <property type="match status" value="1"/>
</dbReference>
<dbReference type="InterPro" id="IPR013217">
    <property type="entry name" value="Methyltransf_12"/>
</dbReference>
<dbReference type="InterPro" id="IPR020807">
    <property type="entry name" value="PKS_DH"/>
</dbReference>
<feature type="domain" description="Carrier" evidence="9">
    <location>
        <begin position="1686"/>
        <end position="1764"/>
    </location>
</feature>
<comment type="caution">
    <text evidence="11">The sequence shown here is derived from an EMBL/GenBank/DDBJ whole genome shotgun (WGS) entry which is preliminary data.</text>
</comment>
<evidence type="ECO:0000256" key="6">
    <source>
        <dbReference type="ARBA" id="ARBA00023268"/>
    </source>
</evidence>
<dbReference type="InterPro" id="IPR036396">
    <property type="entry name" value="Cyt_P450_sf"/>
</dbReference>
<dbReference type="SUPFAM" id="SSF52151">
    <property type="entry name" value="FabD/lysophospholipase-like"/>
    <property type="match status" value="1"/>
</dbReference>
<dbReference type="GO" id="GO:0004497">
    <property type="term" value="F:monooxygenase activity"/>
    <property type="evidence" value="ECO:0007669"/>
    <property type="project" value="InterPro"/>
</dbReference>
<evidence type="ECO:0000256" key="5">
    <source>
        <dbReference type="ARBA" id="ARBA00022857"/>
    </source>
</evidence>
<keyword evidence="1" id="KW-0596">Phosphopantetheine</keyword>
<feature type="active site" description="Proton donor; for dehydratase activity" evidence="8">
    <location>
        <position position="484"/>
    </location>
</feature>
<evidence type="ECO:0000259" key="10">
    <source>
        <dbReference type="PROSITE" id="PS52019"/>
    </source>
</evidence>
<dbReference type="InterPro" id="IPR029063">
    <property type="entry name" value="SAM-dependent_MTases_sf"/>
</dbReference>
<dbReference type="GeneID" id="54334261"/>
<evidence type="ECO:0000313" key="11">
    <source>
        <dbReference type="EMBL" id="KAA8642615.1"/>
    </source>
</evidence>
<dbReference type="InterPro" id="IPR049552">
    <property type="entry name" value="PKS_DH_N"/>
</dbReference>
<dbReference type="Pfam" id="PF21089">
    <property type="entry name" value="PKS_DH_N"/>
    <property type="match status" value="1"/>
</dbReference>
<dbReference type="SUPFAM" id="SSF53335">
    <property type="entry name" value="S-adenosyl-L-methionine-dependent methyltransferases"/>
    <property type="match status" value="1"/>
</dbReference>
<dbReference type="FunFam" id="3.40.50.720:FF:000209">
    <property type="entry name" value="Polyketide synthase Pks12"/>
    <property type="match status" value="1"/>
</dbReference>
<dbReference type="Pfam" id="PF14765">
    <property type="entry name" value="PS-DH"/>
    <property type="match status" value="1"/>
</dbReference>
<dbReference type="SMART" id="SM00826">
    <property type="entry name" value="PKS_DH"/>
    <property type="match status" value="1"/>
</dbReference>
<dbReference type="VEuPathDB" id="FungiDB:EYZ11_010104"/>
<dbReference type="SUPFAM" id="SSF47336">
    <property type="entry name" value="ACP-like"/>
    <property type="match status" value="1"/>
</dbReference>
<dbReference type="GO" id="GO:1901336">
    <property type="term" value="P:lactone biosynthetic process"/>
    <property type="evidence" value="ECO:0007669"/>
    <property type="project" value="UniProtKB-ARBA"/>
</dbReference>
<dbReference type="GO" id="GO:0006633">
    <property type="term" value="P:fatty acid biosynthetic process"/>
    <property type="evidence" value="ECO:0007669"/>
    <property type="project" value="TreeGrafter"/>
</dbReference>
<dbReference type="PROSITE" id="PS50075">
    <property type="entry name" value="CARRIER"/>
    <property type="match status" value="1"/>
</dbReference>
<dbReference type="CDD" id="cd05195">
    <property type="entry name" value="enoyl_red"/>
    <property type="match status" value="1"/>
</dbReference>
<dbReference type="InterPro" id="IPR049900">
    <property type="entry name" value="PKS_mFAS_DH"/>
</dbReference>
<sequence>MVPRFGSTFGVNLMGDYVTFTNEPKNVQAVLVSKFNDFEIGQRRRDNSAELLGIGVFNADGRTWEHGRALLSRLMGPRWTFKNGCLETLKAIKKAYPDAFVRALQVDRAYHSHHMETVAPEYVELLTKQGVHAIDPSVKFFPSVTGKQVDQSQELSPMYWAKNLVSPVRFSTAIGELVQSLAGPKAFLEIGPHSALAGPIRQTLQHHKSTDEYFITLTRGSDSHKDLLKAVGEVWLQNIPVNLAAISGRGSFLPDLPLYPWHYEEPLWSESRLAKEWRLRDFPHHDILGSRVLESTDENPSWRNILRLDVVSWIKEHEVVGDIVFPGVGYICMAGEAIRQLTGETGFTARHVHIKAALVMHQGQDVEVITQLQRIPVTNVVDSKWYNFTVHSYSKGTWVKHIFGQVPAGSDREHRAPPLEPLTRQLSRRGWYRKMKKMGLEYGSRFMGLTDMTAHPIERKTIATVVNDIREGESQYAVHPVSLDCLLQAIVPATFNGLTRRFQHLGIPTYMEEIYVAIDIKGLQMSAIGDAADASGQDPHAAVELEWREDINLINDAARLIHPAKDRNEIYHMLDRFASACMMNTVTRLQGVEPTRSHLSHYQKWIESTADLIKLGKYPGLQPGDKIAQASDVERVDIIEDLYLSLLRTDADATATAIYRIWKECQGIFTGETEDLGLLLEDEVIHSLYDFMQNSEYRVFLELLAHRKPNLRVLEIGAGTGGTTATVLPALQSLYGERMYHSYTYTDISAGFFSAAKKRFENYPGMEFATLDISEDPLAQGFEAESFDLIIACNVLHATPTLHDTLANVRKLLHPLGRLFLQELSPATKWINYVMGPYITVERWEALLSQTGFSGIDLVSYDGYLNNNIIARPVADTKRPNRITLLHSAESPSAAASISQLLSSAGFGVDLYAIESTNTPPPAQQDIVSVLDLGGPFFHNLHQSLFENIKGLLSHLQQTDSGILWVTGARQVGCRDPRYAMVNGVARVIRTEMNLDFATLELENSEQETVALVPQVLGGFQRAALLSRISIQLQIAEELKNKGFADNSTVKKLEQTRPGLVDTLCWKEISVSRGLGENDVLVLVKYVGMNFKHRSYHEKSSIGRGLGYEGSGLILQVGSAVHKLSVGDLIIMSSSGSLTTTQQLDQHLCVKMPNSLTYEEGATMSAVYCTAIHCLLDVGGLRKGRSVLVHSASGGVGIAVLYIAHMVGAEIYATVGSEEKVQFLMSTFNIPRHRIFNSRTSEFLPRVMEETNGVGVDVVLNSLSGELLHASWKCTAEFGTFVEIGRRDFVGQGLLGMQLFEPNRSFVGFDLLLFSNKRPEKIESIMTRAMDYYRAGFIQPIKPTTTFDARGQHTGKIVIAMPENSTELPAEPSRQELVLRQDRAYLFVGGLGGLGRSIATWLVEHGARHLVFMARSAVNIPDDDPFVQELAVLGCTTTRISGDVSKHEDVLRAIRASGKPVGVLQASMVLRDKSFLDMKWDEWQAAVQPKVQGTWNLHRALLSEQPEESLDFFFLFSSAGAMSGQWGQANYNAGNTFLDAFVAYRHSLGLPASTVNIGVIQDIGYVSQNSEILGSLRSTAQYLMREPELLESIELMLHRSSPTESVADQTLSRYVTRSQIGIGMRSTLPIDASNNRTIWRKDPRMLVYRNVEGQSGPVSSSTGSDQVLTHFLSEIGSNMTMLKAPESVELLAGEIGRTLFGFLMRAEAEKIDFDVPLASVGIDSLISVELRNWIRRKIGVEVTVLEIVRADSVRDLGVVAQKKLVEKYESLVCHECATLKAIPARRDGGRCCPAILRTSRLIYHEVLREWYGSTHLCKTPTGMLELLSWNLGPLRCHVKDLNWMQYELKEQIYGIQSEESGQSYTELRSINVWVI</sequence>
<dbReference type="GO" id="GO:0044550">
    <property type="term" value="P:secondary metabolite biosynthetic process"/>
    <property type="evidence" value="ECO:0007669"/>
    <property type="project" value="UniProtKB-ARBA"/>
</dbReference>
<dbReference type="InterPro" id="IPR020843">
    <property type="entry name" value="ER"/>
</dbReference>
<evidence type="ECO:0000313" key="12">
    <source>
        <dbReference type="Proteomes" id="UP000324241"/>
    </source>
</evidence>
<dbReference type="InterPro" id="IPR050091">
    <property type="entry name" value="PKS_NRPS_Biosynth_Enz"/>
</dbReference>
<dbReference type="Gene3D" id="1.10.1200.10">
    <property type="entry name" value="ACP-like"/>
    <property type="match status" value="1"/>
</dbReference>
<dbReference type="InterPro" id="IPR020806">
    <property type="entry name" value="PKS_PP-bd"/>
</dbReference>
<feature type="active site" description="Proton acceptor; for dehydratase activity" evidence="8">
    <location>
        <position position="317"/>
    </location>
</feature>
<dbReference type="PANTHER" id="PTHR43775:SF49">
    <property type="entry name" value="SYNTHASE, PUTATIVE (JCVI)-RELATED"/>
    <property type="match status" value="1"/>
</dbReference>
<dbReference type="InterPro" id="IPR016035">
    <property type="entry name" value="Acyl_Trfase/lysoPLipase"/>
</dbReference>
<keyword evidence="2" id="KW-0597">Phosphoprotein</keyword>
<reference evidence="11 12" key="1">
    <citation type="submission" date="2019-08" db="EMBL/GenBank/DDBJ databases">
        <title>The genome sequence of a newly discovered highly antifungal drug resistant Aspergillus species, Aspergillus tanneri NIH 1004.</title>
        <authorList>
            <person name="Mounaud S."/>
            <person name="Singh I."/>
            <person name="Joardar V."/>
            <person name="Pakala S."/>
            <person name="Pakala S."/>
            <person name="Venepally P."/>
            <person name="Chung J.K."/>
            <person name="Losada L."/>
            <person name="Nierman W.C."/>
        </authorList>
    </citation>
    <scope>NUCLEOTIDE SEQUENCE [LARGE SCALE GENOMIC DNA]</scope>
    <source>
        <strain evidence="11 12">NIH1004</strain>
    </source>
</reference>
<dbReference type="RefSeq" id="XP_033421977.1">
    <property type="nucleotide sequence ID" value="XM_033576122.1"/>
</dbReference>
<dbReference type="VEuPathDB" id="FungiDB:EYZ11_010106"/>
<name>A0A5M9M6F0_9EURO</name>
<dbReference type="GO" id="GO:0032259">
    <property type="term" value="P:methylation"/>
    <property type="evidence" value="ECO:0007669"/>
    <property type="project" value="UniProtKB-KW"/>
</dbReference>
<dbReference type="Proteomes" id="UP000324241">
    <property type="component" value="Unassembled WGS sequence"/>
</dbReference>
<dbReference type="SUPFAM" id="SSF48264">
    <property type="entry name" value="Cytochrome P450"/>
    <property type="match status" value="1"/>
</dbReference>
<dbReference type="InterPro" id="IPR049551">
    <property type="entry name" value="PKS_DH_C"/>
</dbReference>
<dbReference type="PROSITE" id="PS52019">
    <property type="entry name" value="PKS_MFAS_DH"/>
    <property type="match status" value="1"/>
</dbReference>
<dbReference type="GO" id="GO:0004312">
    <property type="term" value="F:fatty acid synthase activity"/>
    <property type="evidence" value="ECO:0007669"/>
    <property type="project" value="TreeGrafter"/>
</dbReference>
<dbReference type="Gene3D" id="3.40.50.720">
    <property type="entry name" value="NAD(P)-binding Rossmann-like Domain"/>
    <property type="match status" value="1"/>
</dbReference>
<evidence type="ECO:0000256" key="1">
    <source>
        <dbReference type="ARBA" id="ARBA00022450"/>
    </source>
</evidence>
<dbReference type="PANTHER" id="PTHR43775">
    <property type="entry name" value="FATTY ACID SYNTHASE"/>
    <property type="match status" value="1"/>
</dbReference>
<dbReference type="InterPro" id="IPR014043">
    <property type="entry name" value="Acyl_transferase_dom"/>
</dbReference>
<evidence type="ECO:0000256" key="2">
    <source>
        <dbReference type="ARBA" id="ARBA00022553"/>
    </source>
</evidence>
<dbReference type="Pfam" id="PF08242">
    <property type="entry name" value="Methyltransf_12"/>
    <property type="match status" value="1"/>
</dbReference>
<dbReference type="InterPro" id="IPR042104">
    <property type="entry name" value="PKS_dehydratase_sf"/>
</dbReference>
<evidence type="ECO:0000259" key="9">
    <source>
        <dbReference type="PROSITE" id="PS50075"/>
    </source>
</evidence>
<dbReference type="InterPro" id="IPR036291">
    <property type="entry name" value="NAD(P)-bd_dom_sf"/>
</dbReference>
<dbReference type="SMART" id="SM00827">
    <property type="entry name" value="PKS_AT"/>
    <property type="match status" value="1"/>
</dbReference>
<dbReference type="GO" id="GO:0031177">
    <property type="term" value="F:phosphopantetheine binding"/>
    <property type="evidence" value="ECO:0007669"/>
    <property type="project" value="InterPro"/>
</dbReference>
<accession>A0A5M9M6F0</accession>
<feature type="region of interest" description="N-terminal hotdog fold" evidence="8">
    <location>
        <begin position="285"/>
        <end position="413"/>
    </location>
</feature>
<dbReference type="PROSITE" id="PS00012">
    <property type="entry name" value="PHOSPHOPANTETHEINE"/>
    <property type="match status" value="1"/>
</dbReference>
<dbReference type="InterPro" id="IPR006162">
    <property type="entry name" value="Ppantetheine_attach_site"/>
</dbReference>
<dbReference type="Pfam" id="PF00698">
    <property type="entry name" value="Acyl_transf_1"/>
    <property type="match status" value="1"/>
</dbReference>
<dbReference type="EMBL" id="QUQM01000008">
    <property type="protein sequence ID" value="KAA8642615.1"/>
    <property type="molecule type" value="Genomic_DNA"/>
</dbReference>
<dbReference type="GO" id="GO:0008168">
    <property type="term" value="F:methyltransferase activity"/>
    <property type="evidence" value="ECO:0007669"/>
    <property type="project" value="UniProtKB-KW"/>
</dbReference>
<dbReference type="SUPFAM" id="SSF50129">
    <property type="entry name" value="GroES-like"/>
    <property type="match status" value="1"/>
</dbReference>
<dbReference type="Pfam" id="PF00550">
    <property type="entry name" value="PP-binding"/>
    <property type="match status" value="1"/>
</dbReference>
<keyword evidence="4" id="KW-0808">Transferase</keyword>
<dbReference type="GO" id="GO:0020037">
    <property type="term" value="F:heme binding"/>
    <property type="evidence" value="ECO:0007669"/>
    <property type="project" value="InterPro"/>
</dbReference>
<evidence type="ECO:0000256" key="4">
    <source>
        <dbReference type="ARBA" id="ARBA00022679"/>
    </source>
</evidence>
<dbReference type="SUPFAM" id="SSF51735">
    <property type="entry name" value="NAD(P)-binding Rossmann-fold domains"/>
    <property type="match status" value="2"/>
</dbReference>
<keyword evidence="3" id="KW-0489">Methyltransferase</keyword>
<dbReference type="GO" id="GO:0005506">
    <property type="term" value="F:iron ion binding"/>
    <property type="evidence" value="ECO:0007669"/>
    <property type="project" value="InterPro"/>
</dbReference>